<sequence>MVHRRRCSGMLSLTSLTPGGAVVGRACNRKEKVVESDGMRSEPFVFQAPLLLSSSACPPLLCSFASSPFLLFMWCLYTALEMSLACIQHREF</sequence>
<dbReference type="Proteomes" id="UP000238479">
    <property type="component" value="Chromosome 2"/>
</dbReference>
<reference evidence="1 2" key="1">
    <citation type="journal article" date="2018" name="Nat. Genet.">
        <title>The Rosa genome provides new insights in the design of modern roses.</title>
        <authorList>
            <person name="Bendahmane M."/>
        </authorList>
    </citation>
    <scope>NUCLEOTIDE SEQUENCE [LARGE SCALE GENOMIC DNA]</scope>
    <source>
        <strain evidence="2">cv. Old Blush</strain>
    </source>
</reference>
<evidence type="ECO:0000313" key="1">
    <source>
        <dbReference type="EMBL" id="PRQ52298.1"/>
    </source>
</evidence>
<dbReference type="Gramene" id="PRQ52298">
    <property type="protein sequence ID" value="PRQ52298"/>
    <property type="gene ID" value="RchiOBHm_Chr2g0153921"/>
</dbReference>
<protein>
    <submittedName>
        <fullName evidence="1">Uncharacterized protein</fullName>
    </submittedName>
</protein>
<comment type="caution">
    <text evidence="1">The sequence shown here is derived from an EMBL/GenBank/DDBJ whole genome shotgun (WGS) entry which is preliminary data.</text>
</comment>
<gene>
    <name evidence="1" type="ORF">RchiOBHm_Chr2g0153921</name>
</gene>
<proteinExistence type="predicted"/>
<accession>A0A2P6S0T4</accession>
<name>A0A2P6S0T4_ROSCH</name>
<evidence type="ECO:0000313" key="2">
    <source>
        <dbReference type="Proteomes" id="UP000238479"/>
    </source>
</evidence>
<dbReference type="AlphaFoldDB" id="A0A2P6S0T4"/>
<dbReference type="EMBL" id="PDCK01000040">
    <property type="protein sequence ID" value="PRQ52298.1"/>
    <property type="molecule type" value="Genomic_DNA"/>
</dbReference>
<keyword evidence="2" id="KW-1185">Reference proteome</keyword>
<organism evidence="1 2">
    <name type="scientific">Rosa chinensis</name>
    <name type="common">China rose</name>
    <dbReference type="NCBI Taxonomy" id="74649"/>
    <lineage>
        <taxon>Eukaryota</taxon>
        <taxon>Viridiplantae</taxon>
        <taxon>Streptophyta</taxon>
        <taxon>Embryophyta</taxon>
        <taxon>Tracheophyta</taxon>
        <taxon>Spermatophyta</taxon>
        <taxon>Magnoliopsida</taxon>
        <taxon>eudicotyledons</taxon>
        <taxon>Gunneridae</taxon>
        <taxon>Pentapetalae</taxon>
        <taxon>rosids</taxon>
        <taxon>fabids</taxon>
        <taxon>Rosales</taxon>
        <taxon>Rosaceae</taxon>
        <taxon>Rosoideae</taxon>
        <taxon>Rosoideae incertae sedis</taxon>
        <taxon>Rosa</taxon>
    </lineage>
</organism>